<evidence type="ECO:0000313" key="2">
    <source>
        <dbReference type="EMBL" id="GAH06774.1"/>
    </source>
</evidence>
<dbReference type="PANTHER" id="PTHR11328:SF24">
    <property type="entry name" value="MAJOR FACILITATOR SUPERFAMILY (MFS) PROFILE DOMAIN-CONTAINING PROTEIN"/>
    <property type="match status" value="1"/>
</dbReference>
<reference evidence="2" key="1">
    <citation type="journal article" date="2014" name="Front. Microbiol.">
        <title>High frequency of phylogenetically diverse reductive dehalogenase-homologous genes in deep subseafloor sedimentary metagenomes.</title>
        <authorList>
            <person name="Kawai M."/>
            <person name="Futagami T."/>
            <person name="Toyoda A."/>
            <person name="Takaki Y."/>
            <person name="Nishi S."/>
            <person name="Hori S."/>
            <person name="Arai W."/>
            <person name="Tsubouchi T."/>
            <person name="Morono Y."/>
            <person name="Uchiyama I."/>
            <person name="Ito T."/>
            <person name="Fujiyama A."/>
            <person name="Inagaki F."/>
            <person name="Takami H."/>
        </authorList>
    </citation>
    <scope>NUCLEOTIDE SEQUENCE</scope>
    <source>
        <strain evidence="2">Expedition CK06-06</strain>
    </source>
</reference>
<keyword evidence="1" id="KW-0472">Membrane</keyword>
<dbReference type="SUPFAM" id="SSF103473">
    <property type="entry name" value="MFS general substrate transporter"/>
    <property type="match status" value="1"/>
</dbReference>
<dbReference type="InterPro" id="IPR039672">
    <property type="entry name" value="MFS_2"/>
</dbReference>
<feature type="transmembrane region" description="Helical" evidence="1">
    <location>
        <begin position="113"/>
        <end position="130"/>
    </location>
</feature>
<dbReference type="GO" id="GO:0015293">
    <property type="term" value="F:symporter activity"/>
    <property type="evidence" value="ECO:0007669"/>
    <property type="project" value="InterPro"/>
</dbReference>
<feature type="transmembrane region" description="Helical" evidence="1">
    <location>
        <begin position="75"/>
        <end position="101"/>
    </location>
</feature>
<dbReference type="EMBL" id="BART01032025">
    <property type="protein sequence ID" value="GAH06774.1"/>
    <property type="molecule type" value="Genomic_DNA"/>
</dbReference>
<dbReference type="AlphaFoldDB" id="X1DP50"/>
<protein>
    <recommendedName>
        <fullName evidence="3">Major facilitator superfamily (MFS) profile domain-containing protein</fullName>
    </recommendedName>
</protein>
<name>X1DP50_9ZZZZ</name>
<comment type="caution">
    <text evidence="2">The sequence shown here is derived from an EMBL/GenBank/DDBJ whole genome shotgun (WGS) entry which is preliminary data.</text>
</comment>
<dbReference type="Pfam" id="PF13347">
    <property type="entry name" value="MFS_2"/>
    <property type="match status" value="1"/>
</dbReference>
<feature type="transmembrane region" description="Helical" evidence="1">
    <location>
        <begin position="142"/>
        <end position="174"/>
    </location>
</feature>
<feature type="non-terminal residue" evidence="2">
    <location>
        <position position="224"/>
    </location>
</feature>
<evidence type="ECO:0000256" key="1">
    <source>
        <dbReference type="SAM" id="Phobius"/>
    </source>
</evidence>
<dbReference type="PANTHER" id="PTHR11328">
    <property type="entry name" value="MAJOR FACILITATOR SUPERFAMILY DOMAIN-CONTAINING PROTEIN"/>
    <property type="match status" value="1"/>
</dbReference>
<organism evidence="2">
    <name type="scientific">marine sediment metagenome</name>
    <dbReference type="NCBI Taxonomy" id="412755"/>
    <lineage>
        <taxon>unclassified sequences</taxon>
        <taxon>metagenomes</taxon>
        <taxon>ecological metagenomes</taxon>
    </lineage>
</organism>
<dbReference type="Gene3D" id="1.20.1250.20">
    <property type="entry name" value="MFS general substrate transporter like domains"/>
    <property type="match status" value="1"/>
</dbReference>
<proteinExistence type="predicted"/>
<dbReference type="GO" id="GO:0005886">
    <property type="term" value="C:plasma membrane"/>
    <property type="evidence" value="ECO:0007669"/>
    <property type="project" value="TreeGrafter"/>
</dbReference>
<feature type="transmembrane region" description="Helical" evidence="1">
    <location>
        <begin position="27"/>
        <end position="46"/>
    </location>
</feature>
<accession>X1DP50</accession>
<keyword evidence="1" id="KW-1133">Transmembrane helix</keyword>
<keyword evidence="1" id="KW-0812">Transmembrane</keyword>
<dbReference type="GO" id="GO:0008643">
    <property type="term" value="P:carbohydrate transport"/>
    <property type="evidence" value="ECO:0007669"/>
    <property type="project" value="InterPro"/>
</dbReference>
<gene>
    <name evidence="2" type="ORF">S01H4_55480</name>
</gene>
<sequence length="224" mass="24877">MGYVLSLFIVGIFIGLGYSPVIAWQMMAIILGFVIALSALTAAAMTKEREIFSRAKALPFLEALKYTWKNKTFRVITLAWLCISIANVMASATAIFFGIYILKLTVLETAMTFFFIFLTAIPCMFLWIKISKKLGAVKTTMIAMFLFGLSFTIMLFVVNLFMFMIAISILGIGFSGISLLPQTLFADVIDEDETITGVRREGMYQGIRTFIAKGSVSLCYVTMG</sequence>
<dbReference type="InterPro" id="IPR036259">
    <property type="entry name" value="MFS_trans_sf"/>
</dbReference>
<evidence type="ECO:0008006" key="3">
    <source>
        <dbReference type="Google" id="ProtNLM"/>
    </source>
</evidence>